<dbReference type="InterPro" id="IPR014729">
    <property type="entry name" value="Rossmann-like_a/b/a_fold"/>
</dbReference>
<evidence type="ECO:0000256" key="5">
    <source>
        <dbReference type="ARBA" id="ARBA00022827"/>
    </source>
</evidence>
<comment type="similarity">
    <text evidence="1">Belongs to the ETF alpha-subunit/FixB family.</text>
</comment>
<dbReference type="GO" id="GO:0051536">
    <property type="term" value="F:iron-sulfur cluster binding"/>
    <property type="evidence" value="ECO:0007669"/>
    <property type="project" value="UniProtKB-KW"/>
</dbReference>
<keyword evidence="2" id="KW-0813">Transport</keyword>
<dbReference type="Gene3D" id="3.40.50.1220">
    <property type="entry name" value="TPP-binding domain"/>
    <property type="match status" value="1"/>
</dbReference>
<dbReference type="InterPro" id="IPR017900">
    <property type="entry name" value="4Fe4S_Fe_S_CS"/>
</dbReference>
<dbReference type="OrthoDB" id="9770286at2"/>
<accession>A0A3Q9HPU8</accession>
<keyword evidence="4" id="KW-0479">Metal-binding</keyword>
<evidence type="ECO:0000259" key="10">
    <source>
        <dbReference type="PROSITE" id="PS51379"/>
    </source>
</evidence>
<evidence type="ECO:0000256" key="8">
    <source>
        <dbReference type="ARBA" id="ARBA00023014"/>
    </source>
</evidence>
<dbReference type="PROSITE" id="PS00696">
    <property type="entry name" value="ETF_ALPHA"/>
    <property type="match status" value="1"/>
</dbReference>
<dbReference type="RefSeq" id="WP_127016177.1">
    <property type="nucleotide sequence ID" value="NZ_CP016379.1"/>
</dbReference>
<name>A0A3Q9HPU8_9FIRM</name>
<keyword evidence="7" id="KW-0408">Iron</keyword>
<dbReference type="Pfam" id="PF12838">
    <property type="entry name" value="Fer4_7"/>
    <property type="match status" value="1"/>
</dbReference>
<evidence type="ECO:0000313" key="12">
    <source>
        <dbReference type="Proteomes" id="UP000267250"/>
    </source>
</evidence>
<dbReference type="GO" id="GO:0046872">
    <property type="term" value="F:metal ion binding"/>
    <property type="evidence" value="ECO:0007669"/>
    <property type="project" value="UniProtKB-KW"/>
</dbReference>
<feature type="binding site" evidence="9">
    <location>
        <begin position="308"/>
        <end position="309"/>
    </location>
    <ligand>
        <name>FAD</name>
        <dbReference type="ChEBI" id="CHEBI:57692"/>
    </ligand>
</feature>
<feature type="domain" description="4Fe-4S ferredoxin-type" evidence="10">
    <location>
        <begin position="1"/>
        <end position="29"/>
    </location>
</feature>
<evidence type="ECO:0000256" key="1">
    <source>
        <dbReference type="ARBA" id="ARBA00005817"/>
    </source>
</evidence>
<dbReference type="GO" id="GO:0009055">
    <property type="term" value="F:electron transfer activity"/>
    <property type="evidence" value="ECO:0007669"/>
    <property type="project" value="InterPro"/>
</dbReference>
<evidence type="ECO:0000256" key="7">
    <source>
        <dbReference type="ARBA" id="ARBA00023004"/>
    </source>
</evidence>
<dbReference type="PIRSF" id="PIRSF000089">
    <property type="entry name" value="Electra_flavoP_a"/>
    <property type="match status" value="1"/>
</dbReference>
<dbReference type="InterPro" id="IPR017896">
    <property type="entry name" value="4Fe4S_Fe-S-bd"/>
</dbReference>
<protein>
    <submittedName>
        <fullName evidence="11">Electron transfer flavoprotein subunit alpha</fullName>
    </submittedName>
</protein>
<comment type="cofactor">
    <cofactor evidence="9">
        <name>FAD</name>
        <dbReference type="ChEBI" id="CHEBI:57692"/>
    </cofactor>
    <text evidence="9">Binds 1 FAD per dimer.</text>
</comment>
<gene>
    <name evidence="11" type="ORF">BBF96_05220</name>
</gene>
<keyword evidence="8" id="KW-0411">Iron-sulfur</keyword>
<dbReference type="CDD" id="cd01715">
    <property type="entry name" value="ETF_alpha"/>
    <property type="match status" value="1"/>
</dbReference>
<dbReference type="SMART" id="SM00893">
    <property type="entry name" value="ETF"/>
    <property type="match status" value="1"/>
</dbReference>
<keyword evidence="3" id="KW-0285">Flavoprotein</keyword>
<dbReference type="PANTHER" id="PTHR43153:SF1">
    <property type="entry name" value="ELECTRON TRANSFER FLAVOPROTEIN SUBUNIT ALPHA, MITOCHONDRIAL"/>
    <property type="match status" value="1"/>
</dbReference>
<dbReference type="SUPFAM" id="SSF54862">
    <property type="entry name" value="4Fe-4S ferredoxins"/>
    <property type="match status" value="1"/>
</dbReference>
<proteinExistence type="inferred from homology"/>
<evidence type="ECO:0000256" key="2">
    <source>
        <dbReference type="ARBA" id="ARBA00022448"/>
    </source>
</evidence>
<dbReference type="InterPro" id="IPR018206">
    <property type="entry name" value="ETF_asu_C_CS"/>
</dbReference>
<dbReference type="SUPFAM" id="SSF52467">
    <property type="entry name" value="DHS-like NAD/FAD-binding domain"/>
    <property type="match status" value="1"/>
</dbReference>
<feature type="binding site" evidence="9">
    <location>
        <begin position="322"/>
        <end position="326"/>
    </location>
    <ligand>
        <name>FAD</name>
        <dbReference type="ChEBI" id="CHEBI:57692"/>
    </ligand>
</feature>
<dbReference type="InterPro" id="IPR033947">
    <property type="entry name" value="ETF_alpha_N"/>
</dbReference>
<dbReference type="InterPro" id="IPR014731">
    <property type="entry name" value="ETF_asu_C"/>
</dbReference>
<dbReference type="InterPro" id="IPR014730">
    <property type="entry name" value="ETF_a/b_N"/>
</dbReference>
<feature type="binding site" evidence="9">
    <location>
        <position position="360"/>
    </location>
    <ligand>
        <name>FAD</name>
        <dbReference type="ChEBI" id="CHEBI:57692"/>
    </ligand>
</feature>
<feature type="binding site" evidence="9">
    <location>
        <position position="283"/>
    </location>
    <ligand>
        <name>FAD</name>
        <dbReference type="ChEBI" id="CHEBI:57692"/>
    </ligand>
</feature>
<reference evidence="11 12" key="1">
    <citation type="submission" date="2016-07" db="EMBL/GenBank/DDBJ databases">
        <title>Genome and transcriptome analysis of iron-reducing fermentative bacteria Anoxybacter fermentans.</title>
        <authorList>
            <person name="Zeng X."/>
            <person name="Shao Z."/>
        </authorList>
    </citation>
    <scope>NUCLEOTIDE SEQUENCE [LARGE SCALE GENOMIC DNA]</scope>
    <source>
        <strain evidence="11 12">DY22613</strain>
    </source>
</reference>
<evidence type="ECO:0000256" key="6">
    <source>
        <dbReference type="ARBA" id="ARBA00022982"/>
    </source>
</evidence>
<organism evidence="11 12">
    <name type="scientific">Anoxybacter fermentans</name>
    <dbReference type="NCBI Taxonomy" id="1323375"/>
    <lineage>
        <taxon>Bacteria</taxon>
        <taxon>Bacillati</taxon>
        <taxon>Bacillota</taxon>
        <taxon>Clostridia</taxon>
        <taxon>Halanaerobiales</taxon>
        <taxon>Anoxybacter</taxon>
    </lineage>
</organism>
<evidence type="ECO:0000313" key="11">
    <source>
        <dbReference type="EMBL" id="AZR72842.1"/>
    </source>
</evidence>
<dbReference type="SUPFAM" id="SSF52402">
    <property type="entry name" value="Adenine nucleotide alpha hydrolases-like"/>
    <property type="match status" value="1"/>
</dbReference>
<dbReference type="PANTHER" id="PTHR43153">
    <property type="entry name" value="ELECTRON TRANSFER FLAVOPROTEIN ALPHA"/>
    <property type="match status" value="1"/>
</dbReference>
<dbReference type="Pfam" id="PF00766">
    <property type="entry name" value="ETF_alpha"/>
    <property type="match status" value="1"/>
</dbReference>
<keyword evidence="6" id="KW-0249">Electron transport</keyword>
<dbReference type="KEGG" id="aft:BBF96_05220"/>
<sequence>MSIYISDTCIGCEVCVKQCPFEAIEIRDGKAVILDKCTLCGSCESVCPVQAIEIKRIEKSTRDFTDYKDVWVFGEQRNGQLNQVVYELIGEGRKLANKLGENLCVALIGNKLTSKAKDLINYGVDKVYLVDEEGLAIYNDEAYTAVMTELINCYKPSIILLGATAIGRSLGPRVAARIKTGLTADCTGLDIDSESGILLQTRPAFGGNIMATIVCKNHRPQMATVRQGVMKPAKRKSGYNGQVIKHHFDYNKLNLRTRVLKVVEEITDMVKLEEADIIVSGGRGVGSAENFKLIRELAEVLGGAVGASRAAVDNGWIPYAHQVGQTGKTVSPKIYIACGISGAVQHLVGMRSSDVIIAINKDPNAPIFNVATYGLVGDLNQIIPAMIKEIKLRGLSEAAASSENS</sequence>
<dbReference type="PROSITE" id="PS51379">
    <property type="entry name" value="4FE4S_FER_2"/>
    <property type="match status" value="2"/>
</dbReference>
<dbReference type="EMBL" id="CP016379">
    <property type="protein sequence ID" value="AZR72842.1"/>
    <property type="molecule type" value="Genomic_DNA"/>
</dbReference>
<dbReference type="Gene3D" id="3.30.70.20">
    <property type="match status" value="1"/>
</dbReference>
<keyword evidence="5 9" id="KW-0274">FAD</keyword>
<dbReference type="InterPro" id="IPR029035">
    <property type="entry name" value="DHS-like_NAD/FAD-binding_dom"/>
</dbReference>
<evidence type="ECO:0000256" key="3">
    <source>
        <dbReference type="ARBA" id="ARBA00022630"/>
    </source>
</evidence>
<evidence type="ECO:0000256" key="4">
    <source>
        <dbReference type="ARBA" id="ARBA00022723"/>
    </source>
</evidence>
<dbReference type="PROSITE" id="PS00198">
    <property type="entry name" value="4FE4S_FER_1"/>
    <property type="match status" value="1"/>
</dbReference>
<evidence type="ECO:0000256" key="9">
    <source>
        <dbReference type="PIRSR" id="PIRSR000089-1"/>
    </source>
</evidence>
<dbReference type="Proteomes" id="UP000267250">
    <property type="component" value="Chromosome"/>
</dbReference>
<dbReference type="FunFam" id="3.40.50.1220:FF:000001">
    <property type="entry name" value="Electron transfer flavoprotein, alpha subunit"/>
    <property type="match status" value="1"/>
</dbReference>
<dbReference type="GO" id="GO:0050660">
    <property type="term" value="F:flavin adenine dinucleotide binding"/>
    <property type="evidence" value="ECO:0007669"/>
    <property type="project" value="InterPro"/>
</dbReference>
<dbReference type="AlphaFoldDB" id="A0A3Q9HPU8"/>
<dbReference type="GO" id="GO:0033539">
    <property type="term" value="P:fatty acid beta-oxidation using acyl-CoA dehydrogenase"/>
    <property type="evidence" value="ECO:0007669"/>
    <property type="project" value="TreeGrafter"/>
</dbReference>
<dbReference type="InterPro" id="IPR001308">
    <property type="entry name" value="ETF_a/FixB"/>
</dbReference>
<dbReference type="Gene3D" id="3.40.50.620">
    <property type="entry name" value="HUPs"/>
    <property type="match status" value="1"/>
</dbReference>
<keyword evidence="12" id="KW-1185">Reference proteome</keyword>
<dbReference type="Pfam" id="PF01012">
    <property type="entry name" value="ETF"/>
    <property type="match status" value="1"/>
</dbReference>
<feature type="domain" description="4Fe-4S ferredoxin-type" evidence="10">
    <location>
        <begin position="30"/>
        <end position="57"/>
    </location>
</feature>
<feature type="binding site" evidence="9">
    <location>
        <begin position="339"/>
        <end position="346"/>
    </location>
    <ligand>
        <name>FAD</name>
        <dbReference type="ChEBI" id="CHEBI:57692"/>
    </ligand>
</feature>